<comment type="caution">
    <text evidence="18">The sequence shown here is derived from an EMBL/GenBank/DDBJ whole genome shotgun (WGS) entry which is preliminary data.</text>
</comment>
<dbReference type="InterPro" id="IPR018303">
    <property type="entry name" value="ATPase_P-typ_P_site"/>
</dbReference>
<evidence type="ECO:0000256" key="3">
    <source>
        <dbReference type="ARBA" id="ARBA00022475"/>
    </source>
</evidence>
<protein>
    <recommendedName>
        <fullName evidence="16">Potassium-transporting ATPase ATP-binding subunit</fullName>
        <ecNumber evidence="16">7.2.2.6</ecNumber>
    </recommendedName>
    <alternativeName>
        <fullName evidence="16">ATP phosphohydrolase [potassium-transporting] B chain</fullName>
    </alternativeName>
    <alternativeName>
        <fullName evidence="16">Potassium-binding and translocating subunit B</fullName>
    </alternativeName>
    <alternativeName>
        <fullName evidence="16">Potassium-translocating ATPase B chain</fullName>
    </alternativeName>
</protein>
<dbReference type="PANTHER" id="PTHR43743">
    <property type="entry name" value="POTASSIUM-TRANSPORTING ATPASE ATP-BINDING SUBUNIT"/>
    <property type="match status" value="1"/>
</dbReference>
<keyword evidence="2 16" id="KW-0813">Transport</keyword>
<dbReference type="AlphaFoldDB" id="A0AAJ1TLI3"/>
<feature type="binding site" evidence="16">
    <location>
        <begin position="375"/>
        <end position="382"/>
    </location>
    <ligand>
        <name>ATP</name>
        <dbReference type="ChEBI" id="CHEBI:30616"/>
    </ligand>
</feature>
<evidence type="ECO:0000256" key="1">
    <source>
        <dbReference type="ARBA" id="ARBA00004141"/>
    </source>
</evidence>
<keyword evidence="13 16" id="KW-1133">Transmembrane helix</keyword>
<dbReference type="PRINTS" id="PR00119">
    <property type="entry name" value="CATATPASE"/>
</dbReference>
<dbReference type="InterPro" id="IPR023214">
    <property type="entry name" value="HAD_sf"/>
</dbReference>
<evidence type="ECO:0000256" key="9">
    <source>
        <dbReference type="ARBA" id="ARBA00022840"/>
    </source>
</evidence>
<dbReference type="PROSITE" id="PS00154">
    <property type="entry name" value="ATPASE_E1_E2"/>
    <property type="match status" value="1"/>
</dbReference>
<evidence type="ECO:0000256" key="6">
    <source>
        <dbReference type="ARBA" id="ARBA00022692"/>
    </source>
</evidence>
<gene>
    <name evidence="16" type="primary">kdpB</name>
    <name evidence="18" type="ORF">J2Z48_002350</name>
</gene>
<feature type="binding site" evidence="16">
    <location>
        <position position="516"/>
    </location>
    <ligand>
        <name>Mg(2+)</name>
        <dbReference type="ChEBI" id="CHEBI:18420"/>
    </ligand>
</feature>
<feature type="active site" description="4-aspartylphosphate intermediate" evidence="16">
    <location>
        <position position="306"/>
    </location>
</feature>
<dbReference type="InterPro" id="IPR059000">
    <property type="entry name" value="ATPase_P-type_domA"/>
</dbReference>
<dbReference type="Gene3D" id="3.40.50.1000">
    <property type="entry name" value="HAD superfamily/HAD-like"/>
    <property type="match status" value="1"/>
</dbReference>
<dbReference type="GO" id="GO:0000287">
    <property type="term" value="F:magnesium ion binding"/>
    <property type="evidence" value="ECO:0007669"/>
    <property type="project" value="UniProtKB-UniRule"/>
</dbReference>
<dbReference type="NCBIfam" id="TIGR01497">
    <property type="entry name" value="kdpB"/>
    <property type="match status" value="1"/>
</dbReference>
<dbReference type="FunFam" id="2.70.150.10:FF:000033">
    <property type="entry name" value="Potassium-transporting ATPase ATP-binding subunit"/>
    <property type="match status" value="1"/>
</dbReference>
<feature type="binding site" evidence="16">
    <location>
        <position position="393"/>
    </location>
    <ligand>
        <name>ATP</name>
        <dbReference type="ChEBI" id="CHEBI:30616"/>
    </ligand>
</feature>
<dbReference type="Pfam" id="PF00702">
    <property type="entry name" value="Hydrolase"/>
    <property type="match status" value="1"/>
</dbReference>
<feature type="domain" description="P-type ATPase A" evidence="17">
    <location>
        <begin position="107"/>
        <end position="207"/>
    </location>
</feature>
<keyword evidence="11 16" id="KW-0630">Potassium</keyword>
<dbReference type="InterPro" id="IPR006391">
    <property type="entry name" value="P-type_ATPase_bsu_IA"/>
</dbReference>
<evidence type="ECO:0000256" key="15">
    <source>
        <dbReference type="ARBA" id="ARBA00023136"/>
    </source>
</evidence>
<feature type="binding site" evidence="16">
    <location>
        <position position="343"/>
    </location>
    <ligand>
        <name>ATP</name>
        <dbReference type="ChEBI" id="CHEBI:30616"/>
    </ligand>
</feature>
<evidence type="ECO:0000256" key="7">
    <source>
        <dbReference type="ARBA" id="ARBA00022723"/>
    </source>
</evidence>
<keyword evidence="8 16" id="KW-0547">Nucleotide-binding</keyword>
<evidence type="ECO:0000256" key="14">
    <source>
        <dbReference type="ARBA" id="ARBA00023065"/>
    </source>
</evidence>
<comment type="function">
    <text evidence="16">Part of the high-affinity ATP-driven potassium transport (or Kdp) system, which catalyzes the hydrolysis of ATP coupled with the electrogenic transport of potassium into the cytoplasm. This subunit is responsible for energy coupling to the transport system and for the release of the potassium ions to the cytoplasm.</text>
</comment>
<keyword evidence="4 16" id="KW-0633">Potassium transport</keyword>
<keyword evidence="19" id="KW-1185">Reference proteome</keyword>
<sequence length="678" mass="71924">MNSQTKNQSMFQGPIVRQALRDSFKKLNPLIMMRNPVMFVVEVGTFITLLMILMPGYFGIQNQMGYTIAVFVILFFTILFANFAEALAEGRGKAQADSLKKTKADTVAKRVNEKGEIEKVSSTELRKGDVVVVETGDLVPGDGEIIEGLASIDESAITGESAPVIKEAGGDFSSVTGGTKVVSDSIKIRITADPGESFLDKMISLVEGASRQKTPNELALNTLLITLTLTFLMVVVTLLPIAGYVGVHLQIATLIALLVCLIPTTIGGLLSAIGIAGMDRVTRFNVLAMSGKAVEAAGDINTMILDKTGTITFGNRMAAQFTPVGSATESEARGAAVLSSLKDETPEGRSVLELSKSQGFTVDPAPYEQAEFIPFAAETRMSGMDANGVIYRKGAVDSIQKYVQELGGEVPADLKEKSDQIAGLGGTPLGVSVGNKIVGLIYLKDTVKPGMKERFDELRKMGIKTIMCTGDNPLTAATIAKEAGVDDFIAESTPEDKIRVIRDEQAQGKLVAMTGDGTNDAPALAQADVGLAMNSGTIAAKEAANMVDLDSDPTKIIEVVSIGKQLLMTRGALTTFSIANDIAKYFAILPAMFTVAIPQMEALNFMNLNSPTSAILSALIFNAIIIPLLIPLAMKGIAYKPMPAAALLRRNLLIYGLGGVIAPFIGIKLIDLAVGLFV</sequence>
<dbReference type="GO" id="GO:0008556">
    <property type="term" value="F:P-type potassium transmembrane transporter activity"/>
    <property type="evidence" value="ECO:0007669"/>
    <property type="project" value="UniProtKB-UniRule"/>
</dbReference>
<dbReference type="Gene3D" id="3.40.1110.10">
    <property type="entry name" value="Calcium-transporting ATPase, cytoplasmic domain N"/>
    <property type="match status" value="1"/>
</dbReference>
<evidence type="ECO:0000259" key="17">
    <source>
        <dbReference type="Pfam" id="PF00122"/>
    </source>
</evidence>
<keyword evidence="7 16" id="KW-0479">Metal-binding</keyword>
<feature type="transmembrane region" description="Helical" evidence="16">
    <location>
        <begin position="612"/>
        <end position="632"/>
    </location>
</feature>
<dbReference type="Pfam" id="PF00122">
    <property type="entry name" value="E1-E2_ATPase"/>
    <property type="match status" value="1"/>
</dbReference>
<comment type="similarity">
    <text evidence="16">Belongs to the cation transport ATPase (P-type) (TC 3.A.3) family. Type IA subfamily.</text>
</comment>
<dbReference type="GO" id="GO:0005886">
    <property type="term" value="C:plasma membrane"/>
    <property type="evidence" value="ECO:0007669"/>
    <property type="project" value="UniProtKB-SubCell"/>
</dbReference>
<proteinExistence type="inferred from homology"/>
<evidence type="ECO:0000256" key="12">
    <source>
        <dbReference type="ARBA" id="ARBA00022967"/>
    </source>
</evidence>
<keyword evidence="5 16" id="KW-0597">Phosphoprotein</keyword>
<dbReference type="InterPro" id="IPR001757">
    <property type="entry name" value="P_typ_ATPase"/>
</dbReference>
<dbReference type="EMBL" id="JAUSUV010000009">
    <property type="protein sequence ID" value="MDQ0418161.1"/>
    <property type="molecule type" value="Genomic_DNA"/>
</dbReference>
<reference evidence="18 19" key="1">
    <citation type="submission" date="2023-07" db="EMBL/GenBank/DDBJ databases">
        <title>Genomic Encyclopedia of Type Strains, Phase IV (KMG-IV): sequencing the most valuable type-strain genomes for metagenomic binning, comparative biology and taxonomic classification.</title>
        <authorList>
            <person name="Goeker M."/>
        </authorList>
    </citation>
    <scope>NUCLEOTIDE SEQUENCE [LARGE SCALE GENOMIC DNA]</scope>
    <source>
        <strain evidence="18 19">DSM 46876</strain>
    </source>
</reference>
<dbReference type="SFLD" id="SFLDS00003">
    <property type="entry name" value="Haloacid_Dehalogenase"/>
    <property type="match status" value="1"/>
</dbReference>
<feature type="binding site" evidence="16">
    <location>
        <position position="520"/>
    </location>
    <ligand>
        <name>Mg(2+)</name>
        <dbReference type="ChEBI" id="CHEBI:18420"/>
    </ligand>
</feature>
<feature type="transmembrane region" description="Helical" evidence="16">
    <location>
        <begin position="582"/>
        <end position="600"/>
    </location>
</feature>
<dbReference type="InterPro" id="IPR008250">
    <property type="entry name" value="ATPase_P-typ_transduc_dom_A_sf"/>
</dbReference>
<dbReference type="SUPFAM" id="SSF81653">
    <property type="entry name" value="Calcium ATPase, transduction domain A"/>
    <property type="match status" value="1"/>
</dbReference>
<feature type="transmembrane region" description="Helical" evidence="16">
    <location>
        <begin position="37"/>
        <end position="58"/>
    </location>
</feature>
<dbReference type="Gene3D" id="2.70.150.10">
    <property type="entry name" value="Calcium-transporting ATPase, cytoplasmic transduction domain A"/>
    <property type="match status" value="1"/>
</dbReference>
<dbReference type="SFLD" id="SFLDF00027">
    <property type="entry name" value="p-type_atpase"/>
    <property type="match status" value="1"/>
</dbReference>
<name>A0AAJ1TLI3_9BACL</name>
<dbReference type="InterPro" id="IPR044492">
    <property type="entry name" value="P_typ_ATPase_HD_dom"/>
</dbReference>
<evidence type="ECO:0000256" key="13">
    <source>
        <dbReference type="ARBA" id="ARBA00022989"/>
    </source>
</evidence>
<keyword evidence="3 16" id="KW-1003">Cell membrane</keyword>
<dbReference type="NCBIfam" id="TIGR01494">
    <property type="entry name" value="ATPase_P-type"/>
    <property type="match status" value="2"/>
</dbReference>
<keyword evidence="12 16" id="KW-1278">Translocase</keyword>
<organism evidence="18 19">
    <name type="scientific">Croceifilum oryzae</name>
    <dbReference type="NCBI Taxonomy" id="1553429"/>
    <lineage>
        <taxon>Bacteria</taxon>
        <taxon>Bacillati</taxon>
        <taxon>Bacillota</taxon>
        <taxon>Bacilli</taxon>
        <taxon>Bacillales</taxon>
        <taxon>Thermoactinomycetaceae</taxon>
        <taxon>Croceifilum</taxon>
    </lineage>
</organism>
<evidence type="ECO:0000256" key="5">
    <source>
        <dbReference type="ARBA" id="ARBA00022553"/>
    </source>
</evidence>
<dbReference type="PANTHER" id="PTHR43743:SF1">
    <property type="entry name" value="POTASSIUM-TRANSPORTING ATPASE ATP-BINDING SUBUNIT"/>
    <property type="match status" value="1"/>
</dbReference>
<evidence type="ECO:0000256" key="11">
    <source>
        <dbReference type="ARBA" id="ARBA00022958"/>
    </source>
</evidence>
<dbReference type="SUPFAM" id="SSF56784">
    <property type="entry name" value="HAD-like"/>
    <property type="match status" value="1"/>
</dbReference>
<dbReference type="SFLD" id="SFLDG00002">
    <property type="entry name" value="C1.7:_P-type_atpase_like"/>
    <property type="match status" value="1"/>
</dbReference>
<dbReference type="RefSeq" id="WP_307253674.1">
    <property type="nucleotide sequence ID" value="NZ_JAUSUV010000009.1"/>
</dbReference>
<comment type="subunit">
    <text evidence="16">The system is composed of three essential subunits: KdpA, KdpB and KdpC.</text>
</comment>
<keyword evidence="10 16" id="KW-0460">Magnesium</keyword>
<evidence type="ECO:0000313" key="18">
    <source>
        <dbReference type="EMBL" id="MDQ0418161.1"/>
    </source>
</evidence>
<dbReference type="InterPro" id="IPR023299">
    <property type="entry name" value="ATPase_P-typ_cyto_dom_N"/>
</dbReference>
<dbReference type="SUPFAM" id="SSF81665">
    <property type="entry name" value="Calcium ATPase, transmembrane domain M"/>
    <property type="match status" value="1"/>
</dbReference>
<keyword evidence="15 16" id="KW-0472">Membrane</keyword>
<evidence type="ECO:0000313" key="19">
    <source>
        <dbReference type="Proteomes" id="UP001238450"/>
    </source>
</evidence>
<feature type="transmembrane region" description="Helical" evidence="16">
    <location>
        <begin position="64"/>
        <end position="84"/>
    </location>
</feature>
<comment type="catalytic activity">
    <reaction evidence="16">
        <text>K(+)(out) + ATP + H2O = K(+)(in) + ADP + phosphate + H(+)</text>
        <dbReference type="Rhea" id="RHEA:16777"/>
        <dbReference type="ChEBI" id="CHEBI:15377"/>
        <dbReference type="ChEBI" id="CHEBI:15378"/>
        <dbReference type="ChEBI" id="CHEBI:29103"/>
        <dbReference type="ChEBI" id="CHEBI:30616"/>
        <dbReference type="ChEBI" id="CHEBI:43474"/>
        <dbReference type="ChEBI" id="CHEBI:456216"/>
        <dbReference type="EC" id="7.2.2.6"/>
    </reaction>
</comment>
<evidence type="ECO:0000256" key="10">
    <source>
        <dbReference type="ARBA" id="ARBA00022842"/>
    </source>
</evidence>
<evidence type="ECO:0000256" key="8">
    <source>
        <dbReference type="ARBA" id="ARBA00022741"/>
    </source>
</evidence>
<evidence type="ECO:0000256" key="2">
    <source>
        <dbReference type="ARBA" id="ARBA00022448"/>
    </source>
</evidence>
<dbReference type="HAMAP" id="MF_00285">
    <property type="entry name" value="KdpB"/>
    <property type="match status" value="1"/>
</dbReference>
<keyword evidence="6 16" id="KW-0812">Transmembrane</keyword>
<dbReference type="GO" id="GO:0016887">
    <property type="term" value="F:ATP hydrolysis activity"/>
    <property type="evidence" value="ECO:0007669"/>
    <property type="project" value="InterPro"/>
</dbReference>
<evidence type="ECO:0000256" key="4">
    <source>
        <dbReference type="ARBA" id="ARBA00022538"/>
    </source>
</evidence>
<dbReference type="InterPro" id="IPR023298">
    <property type="entry name" value="ATPase_P-typ_TM_dom_sf"/>
</dbReference>
<evidence type="ECO:0000256" key="16">
    <source>
        <dbReference type="HAMAP-Rule" id="MF_00285"/>
    </source>
</evidence>
<dbReference type="EC" id="7.2.2.6" evidence="16"/>
<dbReference type="GO" id="GO:0005524">
    <property type="term" value="F:ATP binding"/>
    <property type="evidence" value="ECO:0007669"/>
    <property type="project" value="UniProtKB-UniRule"/>
</dbReference>
<dbReference type="CDD" id="cd02078">
    <property type="entry name" value="P-type_ATPase_K"/>
    <property type="match status" value="1"/>
</dbReference>
<accession>A0AAJ1TLI3</accession>
<feature type="transmembrane region" description="Helical" evidence="16">
    <location>
        <begin position="251"/>
        <end position="275"/>
    </location>
</feature>
<feature type="transmembrane region" description="Helical" evidence="16">
    <location>
        <begin position="218"/>
        <end position="245"/>
    </location>
</feature>
<comment type="subcellular location">
    <subcellularLocation>
        <location evidence="16">Cell membrane</location>
        <topology evidence="16">Multi-pass membrane protein</topology>
    </subcellularLocation>
    <subcellularLocation>
        <location evidence="1">Membrane</location>
        <topology evidence="1">Multi-pass membrane protein</topology>
    </subcellularLocation>
</comment>
<dbReference type="Proteomes" id="UP001238450">
    <property type="component" value="Unassembled WGS sequence"/>
</dbReference>
<feature type="transmembrane region" description="Helical" evidence="16">
    <location>
        <begin position="652"/>
        <end position="677"/>
    </location>
</feature>
<dbReference type="InterPro" id="IPR036412">
    <property type="entry name" value="HAD-like_sf"/>
</dbReference>
<keyword evidence="14 16" id="KW-0406">Ion transport</keyword>
<keyword evidence="9 16" id="KW-0067">ATP-binding</keyword>
<feature type="binding site" evidence="16">
    <location>
        <position position="347"/>
    </location>
    <ligand>
        <name>ATP</name>
        <dbReference type="ChEBI" id="CHEBI:30616"/>
    </ligand>
</feature>